<reference evidence="3 4" key="1">
    <citation type="submission" date="2016-10" db="EMBL/GenBank/DDBJ databases">
        <authorList>
            <person name="Varghese N."/>
            <person name="Submissions S."/>
        </authorList>
    </citation>
    <scope>NUCLEOTIDE SEQUENCE [LARGE SCALE GENOMIC DNA]</scope>
    <source>
        <strain evidence="3 4">NLAE-zl-C224</strain>
    </source>
</reference>
<dbReference type="SUPFAM" id="SSF48452">
    <property type="entry name" value="TPR-like"/>
    <property type="match status" value="1"/>
</dbReference>
<dbReference type="PANTHER" id="PTHR43630:SF2">
    <property type="entry name" value="GLYCOSYLTRANSFERASE"/>
    <property type="match status" value="1"/>
</dbReference>
<dbReference type="Gene3D" id="1.25.40.10">
    <property type="entry name" value="Tetratricopeptide repeat domain"/>
    <property type="match status" value="1"/>
</dbReference>
<dbReference type="PANTHER" id="PTHR43630">
    <property type="entry name" value="POLY-BETA-1,6-N-ACETYL-D-GLUCOSAMINE SYNTHASE"/>
    <property type="match status" value="1"/>
</dbReference>
<dbReference type="SUPFAM" id="SSF53448">
    <property type="entry name" value="Nucleotide-diphospho-sugar transferases"/>
    <property type="match status" value="1"/>
</dbReference>
<dbReference type="Pfam" id="PF00535">
    <property type="entry name" value="Glycos_transf_2"/>
    <property type="match status" value="1"/>
</dbReference>
<feature type="domain" description="Glycosyltransferase 2-like" evidence="2">
    <location>
        <begin position="8"/>
        <end position="130"/>
    </location>
</feature>
<gene>
    <name evidence="3" type="ORF">SAMN05216497_11735</name>
</gene>
<dbReference type="RefSeq" id="WP_089866952.1">
    <property type="nucleotide sequence ID" value="NZ_FNGL01000017.1"/>
</dbReference>
<dbReference type="CDD" id="cd02511">
    <property type="entry name" value="Beta4Glucosyltransferase"/>
    <property type="match status" value="1"/>
</dbReference>
<organism evidence="3 4">
    <name type="scientific">Clostridium cochlearium</name>
    <dbReference type="NCBI Taxonomy" id="1494"/>
    <lineage>
        <taxon>Bacteria</taxon>
        <taxon>Bacillati</taxon>
        <taxon>Bacillota</taxon>
        <taxon>Clostridia</taxon>
        <taxon>Eubacteriales</taxon>
        <taxon>Clostridiaceae</taxon>
        <taxon>Clostridium</taxon>
    </lineage>
</organism>
<dbReference type="EMBL" id="FNGL01000017">
    <property type="protein sequence ID" value="SDL29756.1"/>
    <property type="molecule type" value="Genomic_DNA"/>
</dbReference>
<evidence type="ECO:0000313" key="4">
    <source>
        <dbReference type="Proteomes" id="UP000198811"/>
    </source>
</evidence>
<evidence type="ECO:0000259" key="2">
    <source>
        <dbReference type="Pfam" id="PF00535"/>
    </source>
</evidence>
<accession>A0ABY0QMU5</accession>
<evidence type="ECO:0000313" key="3">
    <source>
        <dbReference type="EMBL" id="SDL29756.1"/>
    </source>
</evidence>
<keyword evidence="4" id="KW-1185">Reference proteome</keyword>
<proteinExistence type="predicted"/>
<comment type="caution">
    <text evidence="3">The sequence shown here is derived from an EMBL/GenBank/DDBJ whole genome shotgun (WGS) entry which is preliminary data.</text>
</comment>
<sequence>MQYDKKISICMMIKDEEKNLHRCLKSLVPILDLGLAELIIVDTGSKDNSIEIAKKYTSKVYEHPWTNNFSEMRNISISYAKGEWIWIIDADEEVENPKEAIELLKQDLSKYNSISIKVKNYMESFKNKKEPSYNMSISLRVFRNSKEFKYEGSIHNQPKFKKPTLASNIIFRHYGYIWEDEAFKQKKFKRTAGLLRKELEKNPSNIYYQYQLAVSTAIIDKKCGLEEFRKTYKLIERVPYKQRYKYIYVYGLYSINATRNAEYKEAIKICKEGLKINRDYIDIWYSLFLSYTQISDDENILKVGKEFLACKKRFNESPVSKDPSLTFYYLDDHYKEIVLYDMALVYIKKEEYKLALKYVKKINTVDLKSKVIAKFAKEEDMHKIIIDYLKEIKEDDNKNKFIDILEVQDIKEESKKLLQKDIIKFYKENNKEDSYYLLNVIRENITEKKDIDDDIVQKITDLNYDELGDYYGDIVFYIIKNSLNLNIFQNMGDPSNLDRLTKYAITKYKDFYKDINEYLHNNGVEDICNLRYWISLARNVLVKEKLDDYDYIRLFRKYIVNGLKYINNIYNPKILEEDMMYDIYSREHKFFIYLQKANSIKESNTKEYIRYLRKALKVYPMKKGIEILLEEVKKEINITEDKNKAISEEKQEKFEEYKIIVKKNINILIEANKILEAKSLIDEYLKIVPNDLEMLTLKSEIQLQLM</sequence>
<evidence type="ECO:0000256" key="1">
    <source>
        <dbReference type="SAM" id="Coils"/>
    </source>
</evidence>
<dbReference type="Gene3D" id="3.90.550.10">
    <property type="entry name" value="Spore Coat Polysaccharide Biosynthesis Protein SpsA, Chain A"/>
    <property type="match status" value="1"/>
</dbReference>
<dbReference type="InterPro" id="IPR029044">
    <property type="entry name" value="Nucleotide-diphossugar_trans"/>
</dbReference>
<feature type="coiled-coil region" evidence="1">
    <location>
        <begin position="622"/>
        <end position="649"/>
    </location>
</feature>
<protein>
    <submittedName>
        <fullName evidence="3">Glycosyltransferase involved in cell wall bisynthesis</fullName>
    </submittedName>
</protein>
<dbReference type="InterPro" id="IPR001173">
    <property type="entry name" value="Glyco_trans_2-like"/>
</dbReference>
<keyword evidence="1" id="KW-0175">Coiled coil</keyword>
<dbReference type="InterPro" id="IPR011990">
    <property type="entry name" value="TPR-like_helical_dom_sf"/>
</dbReference>
<name>A0ABY0QMU5_CLOCO</name>
<dbReference type="Proteomes" id="UP000198811">
    <property type="component" value="Unassembled WGS sequence"/>
</dbReference>